<feature type="chain" id="PRO_5046785384" description="Adhesin" evidence="1">
    <location>
        <begin position="23"/>
        <end position="171"/>
    </location>
</feature>
<comment type="caution">
    <text evidence="2">The sequence shown here is derived from an EMBL/GenBank/DDBJ whole genome shotgun (WGS) entry which is preliminary data.</text>
</comment>
<evidence type="ECO:0000313" key="3">
    <source>
        <dbReference type="Proteomes" id="UP001257909"/>
    </source>
</evidence>
<reference evidence="2 3" key="1">
    <citation type="submission" date="2023-07" db="EMBL/GenBank/DDBJ databases">
        <title>Sorghum-associated microbial communities from plants grown in Nebraska, USA.</title>
        <authorList>
            <person name="Schachtman D."/>
        </authorList>
    </citation>
    <scope>NUCLEOTIDE SEQUENCE [LARGE SCALE GENOMIC DNA]</scope>
    <source>
        <strain evidence="2 3">4138</strain>
    </source>
</reference>
<evidence type="ECO:0008006" key="4">
    <source>
        <dbReference type="Google" id="ProtNLM"/>
    </source>
</evidence>
<name>A0ABU1W1X1_9GAMM</name>
<sequence length="171" mass="17699">MKNVTTLFASAMLLSLSASSFAAQTEQKQITIVADVPSTEFFVNALPGDDVFTAPQRMEWNTFNNVLTPIQKQLHMGSTTGAIQAAVTSSTLIGSTFSNTINLAVAVNGVTLTTTAADVVGASQAAAGQVVNMTIAPVATTSYTPDNYSGVVSLSFETPLPTAEPEPTPAP</sequence>
<keyword evidence="3" id="KW-1185">Reference proteome</keyword>
<organism evidence="2 3">
    <name type="scientific">Rheinheimera soli</name>
    <dbReference type="NCBI Taxonomy" id="443616"/>
    <lineage>
        <taxon>Bacteria</taxon>
        <taxon>Pseudomonadati</taxon>
        <taxon>Pseudomonadota</taxon>
        <taxon>Gammaproteobacteria</taxon>
        <taxon>Chromatiales</taxon>
        <taxon>Chromatiaceae</taxon>
        <taxon>Rheinheimera</taxon>
    </lineage>
</organism>
<evidence type="ECO:0000256" key="1">
    <source>
        <dbReference type="SAM" id="SignalP"/>
    </source>
</evidence>
<feature type="signal peptide" evidence="1">
    <location>
        <begin position="1"/>
        <end position="22"/>
    </location>
</feature>
<keyword evidence="1" id="KW-0732">Signal</keyword>
<accession>A0ABU1W1X1</accession>
<protein>
    <recommendedName>
        <fullName evidence="4">Adhesin</fullName>
    </recommendedName>
</protein>
<dbReference type="Proteomes" id="UP001257909">
    <property type="component" value="Unassembled WGS sequence"/>
</dbReference>
<dbReference type="Gene3D" id="2.60.40.2040">
    <property type="entry name" value="CFA/I fimbrial subunit E, pilin domain"/>
    <property type="match status" value="1"/>
</dbReference>
<dbReference type="InterPro" id="IPR007540">
    <property type="entry name" value="Fimbrial_CS1-type"/>
</dbReference>
<proteinExistence type="predicted"/>
<gene>
    <name evidence="2" type="ORF">J2W69_002921</name>
</gene>
<dbReference type="RefSeq" id="WP_310279738.1">
    <property type="nucleotide sequence ID" value="NZ_JAVDWR010000011.1"/>
</dbReference>
<dbReference type="Pfam" id="PF04449">
    <property type="entry name" value="Fimbrial_CS1"/>
    <property type="match status" value="1"/>
</dbReference>
<evidence type="ECO:0000313" key="2">
    <source>
        <dbReference type="EMBL" id="MDR7121964.1"/>
    </source>
</evidence>
<dbReference type="EMBL" id="JAVDWR010000011">
    <property type="protein sequence ID" value="MDR7121964.1"/>
    <property type="molecule type" value="Genomic_DNA"/>
</dbReference>